<accession>A0A8S1Y1E9</accession>
<keyword evidence="2" id="KW-1185">Reference proteome</keyword>
<evidence type="ECO:0000313" key="2">
    <source>
        <dbReference type="Proteomes" id="UP000689195"/>
    </source>
</evidence>
<gene>
    <name evidence="1" type="ORF">PPENT_87.1.T1480025</name>
</gene>
<organism evidence="1 2">
    <name type="scientific">Paramecium pentaurelia</name>
    <dbReference type="NCBI Taxonomy" id="43138"/>
    <lineage>
        <taxon>Eukaryota</taxon>
        <taxon>Sar</taxon>
        <taxon>Alveolata</taxon>
        <taxon>Ciliophora</taxon>
        <taxon>Intramacronucleata</taxon>
        <taxon>Oligohymenophorea</taxon>
        <taxon>Peniculida</taxon>
        <taxon>Parameciidae</taxon>
        <taxon>Paramecium</taxon>
    </lineage>
</organism>
<sequence length="58" mass="6935">MNKNNYLLILHSDARLYLDQADEIFDSLINTFFTPINVILHGMQLFSIRRIMYMRINS</sequence>
<reference evidence="1" key="1">
    <citation type="submission" date="2021-01" db="EMBL/GenBank/DDBJ databases">
        <authorList>
            <consortium name="Genoscope - CEA"/>
            <person name="William W."/>
        </authorList>
    </citation>
    <scope>NUCLEOTIDE SEQUENCE</scope>
</reference>
<name>A0A8S1Y1E9_9CILI</name>
<dbReference type="Proteomes" id="UP000689195">
    <property type="component" value="Unassembled WGS sequence"/>
</dbReference>
<protein>
    <submittedName>
        <fullName evidence="1">Uncharacterized protein</fullName>
    </submittedName>
</protein>
<dbReference type="EMBL" id="CAJJDO010000148">
    <property type="protein sequence ID" value="CAD8207613.1"/>
    <property type="molecule type" value="Genomic_DNA"/>
</dbReference>
<proteinExistence type="predicted"/>
<dbReference type="AlphaFoldDB" id="A0A8S1Y1E9"/>
<evidence type="ECO:0000313" key="1">
    <source>
        <dbReference type="EMBL" id="CAD8207613.1"/>
    </source>
</evidence>
<comment type="caution">
    <text evidence="1">The sequence shown here is derived from an EMBL/GenBank/DDBJ whole genome shotgun (WGS) entry which is preliminary data.</text>
</comment>